<dbReference type="OrthoDB" id="9865579at2"/>
<name>A0A4Q2SKX2_9ACTN</name>
<accession>A0A4Q2SKX2</accession>
<organism evidence="1 2">
    <name type="scientific">Nocardioides zhouii</name>
    <dbReference type="NCBI Taxonomy" id="1168729"/>
    <lineage>
        <taxon>Bacteria</taxon>
        <taxon>Bacillati</taxon>
        <taxon>Actinomycetota</taxon>
        <taxon>Actinomycetes</taxon>
        <taxon>Propionibacteriales</taxon>
        <taxon>Nocardioidaceae</taxon>
        <taxon>Nocardioides</taxon>
    </lineage>
</organism>
<dbReference type="EMBL" id="SDWV01000022">
    <property type="protein sequence ID" value="RYC05611.1"/>
    <property type="molecule type" value="Genomic_DNA"/>
</dbReference>
<gene>
    <name evidence="1" type="ORF">EUA94_17830</name>
</gene>
<protein>
    <submittedName>
        <fullName evidence="1">Uncharacterized protein</fullName>
    </submittedName>
</protein>
<evidence type="ECO:0000313" key="2">
    <source>
        <dbReference type="Proteomes" id="UP000291101"/>
    </source>
</evidence>
<dbReference type="Proteomes" id="UP000291101">
    <property type="component" value="Unassembled WGS sequence"/>
</dbReference>
<proteinExistence type="predicted"/>
<comment type="caution">
    <text evidence="1">The sequence shown here is derived from an EMBL/GenBank/DDBJ whole genome shotgun (WGS) entry which is preliminary data.</text>
</comment>
<dbReference type="AlphaFoldDB" id="A0A4Q2SKX2"/>
<keyword evidence="2" id="KW-1185">Reference proteome</keyword>
<dbReference type="RefSeq" id="WP_129428253.1">
    <property type="nucleotide sequence ID" value="NZ_SDWV01000022.1"/>
</dbReference>
<sequence length="131" mass="14311">MTGLANDQRRPESGPALVSEEVITPDDDGCITQADLLKAFDRRRRHLAQLVARDDGLFAGYDVLEMPAMLGTGGVRVSATVRDDVGSRHAVEYIAVLMKPEEASLPSAYFVAEIAKREARATGWTLVPSRR</sequence>
<evidence type="ECO:0000313" key="1">
    <source>
        <dbReference type="EMBL" id="RYC05611.1"/>
    </source>
</evidence>
<reference evidence="1 2" key="1">
    <citation type="submission" date="2019-01" db="EMBL/GenBank/DDBJ databases">
        <title>Novel species of Nocardioides.</title>
        <authorList>
            <person name="Liu Q."/>
            <person name="X Y.-H."/>
        </authorList>
    </citation>
    <scope>NUCLEOTIDE SEQUENCE [LARGE SCALE GENOMIC DNA]</scope>
    <source>
        <strain evidence="1 2">HLT2-9</strain>
    </source>
</reference>